<accession>A0AAV2HVU7</accession>
<dbReference type="AlphaFoldDB" id="A0AAV2HVU7"/>
<dbReference type="GO" id="GO:0003924">
    <property type="term" value="F:GTPase activity"/>
    <property type="evidence" value="ECO:0007669"/>
    <property type="project" value="InterPro"/>
</dbReference>
<dbReference type="SUPFAM" id="SSF52540">
    <property type="entry name" value="P-loop containing nucleoside triphosphate hydrolases"/>
    <property type="match status" value="1"/>
</dbReference>
<gene>
    <name evidence="8" type="ORF">GSLYS_00011463001</name>
</gene>
<dbReference type="NCBIfam" id="NF008956">
    <property type="entry name" value="PRK12299.1"/>
    <property type="match status" value="1"/>
</dbReference>
<keyword evidence="9" id="KW-1185">Reference proteome</keyword>
<keyword evidence="5" id="KW-0732">Signal</keyword>
<dbReference type="InterPro" id="IPR006169">
    <property type="entry name" value="GTP1_OBG_dom"/>
</dbReference>
<feature type="domain" description="Obg" evidence="7">
    <location>
        <begin position="58"/>
        <end position="213"/>
    </location>
</feature>
<dbReference type="PRINTS" id="PR00326">
    <property type="entry name" value="GTP1OBG"/>
</dbReference>
<dbReference type="GO" id="GO:0000287">
    <property type="term" value="F:magnesium ion binding"/>
    <property type="evidence" value="ECO:0007669"/>
    <property type="project" value="InterPro"/>
</dbReference>
<dbReference type="InterPro" id="IPR045086">
    <property type="entry name" value="OBG_GTPase"/>
</dbReference>
<dbReference type="Pfam" id="PF01018">
    <property type="entry name" value="GTP1_OBG"/>
    <property type="match status" value="1"/>
</dbReference>
<protein>
    <recommendedName>
        <fullName evidence="10">Mitochondrial ribosome-associated GTPase 2</fullName>
    </recommendedName>
</protein>
<dbReference type="InterPro" id="IPR027417">
    <property type="entry name" value="P-loop_NTPase"/>
</dbReference>
<dbReference type="NCBIfam" id="TIGR02729">
    <property type="entry name" value="Obg_CgtA"/>
    <property type="match status" value="1"/>
</dbReference>
<dbReference type="EMBL" id="CAXITT010000267">
    <property type="protein sequence ID" value="CAL1537560.1"/>
    <property type="molecule type" value="Genomic_DNA"/>
</dbReference>
<dbReference type="PANTHER" id="PTHR11702">
    <property type="entry name" value="DEVELOPMENTALLY REGULATED GTP-BINDING PROTEIN-RELATED"/>
    <property type="match status" value="1"/>
</dbReference>
<name>A0AAV2HVU7_LYMST</name>
<evidence type="ECO:0000313" key="9">
    <source>
        <dbReference type="Proteomes" id="UP001497497"/>
    </source>
</evidence>
<evidence type="ECO:0000256" key="3">
    <source>
        <dbReference type="ARBA" id="ARBA00022741"/>
    </source>
</evidence>
<evidence type="ECO:0000256" key="1">
    <source>
        <dbReference type="ARBA" id="ARBA00007699"/>
    </source>
</evidence>
<feature type="domain" description="OBG-type G" evidence="6">
    <location>
        <begin position="214"/>
        <end position="394"/>
    </location>
</feature>
<dbReference type="PIRSF" id="PIRSF002401">
    <property type="entry name" value="GTP_bd_Obg/CgtA"/>
    <property type="match status" value="1"/>
</dbReference>
<evidence type="ECO:0000313" key="8">
    <source>
        <dbReference type="EMBL" id="CAL1537560.1"/>
    </source>
</evidence>
<feature type="chain" id="PRO_5043662739" description="Mitochondrial ribosome-associated GTPase 2" evidence="5">
    <location>
        <begin position="21"/>
        <end position="403"/>
    </location>
</feature>
<evidence type="ECO:0000256" key="2">
    <source>
        <dbReference type="ARBA" id="ARBA00022517"/>
    </source>
</evidence>
<keyword evidence="2" id="KW-0690">Ribosome biogenesis</keyword>
<dbReference type="PROSITE" id="PS51710">
    <property type="entry name" value="G_OBG"/>
    <property type="match status" value="1"/>
</dbReference>
<feature type="signal peptide" evidence="5">
    <location>
        <begin position="1"/>
        <end position="20"/>
    </location>
</feature>
<evidence type="ECO:0008006" key="10">
    <source>
        <dbReference type="Google" id="ProtNLM"/>
    </source>
</evidence>
<dbReference type="FunFam" id="2.70.210.12:FF:000001">
    <property type="entry name" value="GTPase Obg"/>
    <property type="match status" value="1"/>
</dbReference>
<comment type="caution">
    <text evidence="8">The sequence shown here is derived from an EMBL/GenBank/DDBJ whole genome shotgun (WGS) entry which is preliminary data.</text>
</comment>
<keyword evidence="4" id="KW-0342">GTP-binding</keyword>
<dbReference type="GO" id="GO:0005739">
    <property type="term" value="C:mitochondrion"/>
    <property type="evidence" value="ECO:0007669"/>
    <property type="project" value="TreeGrafter"/>
</dbReference>
<dbReference type="Proteomes" id="UP001497497">
    <property type="component" value="Unassembled WGS sequence"/>
</dbReference>
<dbReference type="InterPro" id="IPR031167">
    <property type="entry name" value="G_OBG"/>
</dbReference>
<proteinExistence type="inferred from homology"/>
<dbReference type="GO" id="GO:0042254">
    <property type="term" value="P:ribosome biogenesis"/>
    <property type="evidence" value="ECO:0007669"/>
    <property type="project" value="UniProtKB-UniRule"/>
</dbReference>
<dbReference type="SUPFAM" id="SSF82051">
    <property type="entry name" value="Obg GTP-binding protein N-terminal domain"/>
    <property type="match status" value="1"/>
</dbReference>
<evidence type="ECO:0000259" key="6">
    <source>
        <dbReference type="PROSITE" id="PS51710"/>
    </source>
</evidence>
<reference evidence="8 9" key="1">
    <citation type="submission" date="2024-04" db="EMBL/GenBank/DDBJ databases">
        <authorList>
            <consortium name="Genoscope - CEA"/>
            <person name="William W."/>
        </authorList>
    </citation>
    <scope>NUCLEOTIDE SEQUENCE [LARGE SCALE GENOMIC DNA]</scope>
</reference>
<evidence type="ECO:0000256" key="5">
    <source>
        <dbReference type="SAM" id="SignalP"/>
    </source>
</evidence>
<dbReference type="PROSITE" id="PS51883">
    <property type="entry name" value="OBG"/>
    <property type="match status" value="1"/>
</dbReference>
<sequence>MITYCIRKALLSSWRAVCLGTECAIQDKSCDSYQRCLSSVAKHVMPKKPKGVAYRKARHFVDFIEVQVSGGKGGNGMLSFLSLPKREWAGPDGGNGGNGGHVIFKASHSTKSLSHLKPVEVAPNGTKGGTKQRDGKNADHRFIEVPLGTLIKSEDGQVLSSLDNDGDVYVAARGGAGGKGNYFFLTNENRAPAVAELGATGQERKLFVELKTMAHAGLIGFPNAGKSSLLRAISRAQPEVSAYPFTTLNPHVGMVLYEDHEQIAVADIPGLIPGAHQNKGLGISFLRHIERCLCLIYVIDLSIECPLEQLNHLKYELDQYQPGLSLRPNLLIGNKIDLPGAEQKLEDLKRHVQGMDGCVETRPREISQMPVLGVSAKHLIGIDELLYQLRVMYDAYKKDEKPI</sequence>
<comment type="similarity">
    <text evidence="1">Belongs to the TRAFAC class OBG-HflX-like GTPase superfamily. OBG GTPase family.</text>
</comment>
<dbReference type="InterPro" id="IPR036726">
    <property type="entry name" value="GTP1_OBG_dom_sf"/>
</dbReference>
<dbReference type="Gene3D" id="3.40.50.300">
    <property type="entry name" value="P-loop containing nucleotide triphosphate hydrolases"/>
    <property type="match status" value="1"/>
</dbReference>
<dbReference type="GO" id="GO:0005525">
    <property type="term" value="F:GTP binding"/>
    <property type="evidence" value="ECO:0007669"/>
    <property type="project" value="UniProtKB-KW"/>
</dbReference>
<evidence type="ECO:0000259" key="7">
    <source>
        <dbReference type="PROSITE" id="PS51883"/>
    </source>
</evidence>
<evidence type="ECO:0000256" key="4">
    <source>
        <dbReference type="ARBA" id="ARBA00023134"/>
    </source>
</evidence>
<dbReference type="Gene3D" id="2.70.210.12">
    <property type="entry name" value="GTP1/OBG domain"/>
    <property type="match status" value="1"/>
</dbReference>
<keyword evidence="3" id="KW-0547">Nucleotide-binding</keyword>
<dbReference type="Pfam" id="PF01926">
    <property type="entry name" value="MMR_HSR1"/>
    <property type="match status" value="1"/>
</dbReference>
<dbReference type="InterPro" id="IPR014100">
    <property type="entry name" value="GTP-bd_Obg/CgtA"/>
</dbReference>
<dbReference type="CDD" id="cd01898">
    <property type="entry name" value="Obg"/>
    <property type="match status" value="1"/>
</dbReference>
<dbReference type="PANTHER" id="PTHR11702:SF31">
    <property type="entry name" value="MITOCHONDRIAL RIBOSOME-ASSOCIATED GTPASE 2"/>
    <property type="match status" value="1"/>
</dbReference>
<dbReference type="InterPro" id="IPR006073">
    <property type="entry name" value="GTP-bd"/>
</dbReference>
<organism evidence="8 9">
    <name type="scientific">Lymnaea stagnalis</name>
    <name type="common">Great pond snail</name>
    <name type="synonym">Helix stagnalis</name>
    <dbReference type="NCBI Taxonomy" id="6523"/>
    <lineage>
        <taxon>Eukaryota</taxon>
        <taxon>Metazoa</taxon>
        <taxon>Spiralia</taxon>
        <taxon>Lophotrochozoa</taxon>
        <taxon>Mollusca</taxon>
        <taxon>Gastropoda</taxon>
        <taxon>Heterobranchia</taxon>
        <taxon>Euthyneura</taxon>
        <taxon>Panpulmonata</taxon>
        <taxon>Hygrophila</taxon>
        <taxon>Lymnaeoidea</taxon>
        <taxon>Lymnaeidae</taxon>
        <taxon>Lymnaea</taxon>
    </lineage>
</organism>